<reference evidence="1" key="1">
    <citation type="journal article" date="2023" name="Comput. Struct. Biotechnol. J.">
        <title>Discovery of a novel marine Bacteroidetes with a rich repertoire of carbohydrate-active enzymes.</title>
        <authorList>
            <person name="Chen B."/>
            <person name="Liu G."/>
            <person name="Chen Q."/>
            <person name="Wang H."/>
            <person name="Liu L."/>
            <person name="Tang K."/>
        </authorList>
    </citation>
    <scope>NUCLEOTIDE SEQUENCE</scope>
    <source>
        <strain evidence="1">TK19036</strain>
    </source>
</reference>
<name>A0AA49JKC4_9BACT</name>
<dbReference type="EMBL" id="CP120682">
    <property type="protein sequence ID" value="WKN40246.1"/>
    <property type="molecule type" value="Genomic_DNA"/>
</dbReference>
<accession>A0AA49JKC4</accession>
<evidence type="ECO:0000313" key="1">
    <source>
        <dbReference type="EMBL" id="WKN40246.1"/>
    </source>
</evidence>
<sequence length="187" mass="20647">MAYVKKNIVTQGLSGKLGDNLVFRQRGGKTIVSVKPTITQERTEAQKQHAQRFRQAAQYAKKAIQDPQMKALYQSRTKEGQSAYNVALGDYLNAPAIGGIDLSQYTGKKGSRLRAVVTDDLMVSEVHVAVYNEEGNLLEEGLAFPENDASDWVYTVKKGAEKPGNSRLVIRARDLAGNATEQEKIFD</sequence>
<organism evidence="1">
    <name type="scientific">Roseihalotalea indica</name>
    <dbReference type="NCBI Taxonomy" id="2867963"/>
    <lineage>
        <taxon>Bacteria</taxon>
        <taxon>Pseudomonadati</taxon>
        <taxon>Bacteroidota</taxon>
        <taxon>Cytophagia</taxon>
        <taxon>Cytophagales</taxon>
        <taxon>Catalimonadaceae</taxon>
        <taxon>Roseihalotalea</taxon>
    </lineage>
</organism>
<gene>
    <name evidence="1" type="ORF">K4G66_16250</name>
</gene>
<proteinExistence type="predicted"/>
<dbReference type="AlphaFoldDB" id="A0AA49JKC4"/>
<reference evidence="1" key="2">
    <citation type="journal article" date="2024" name="Antonie Van Leeuwenhoek">
        <title>Roseihalotalea indica gen. nov., sp. nov., a halophilic Bacteroidetes from mesopelagic Southwest Indian Ocean with higher carbohydrate metabolic potential.</title>
        <authorList>
            <person name="Chen B."/>
            <person name="Zhang M."/>
            <person name="Lin D."/>
            <person name="Ye J."/>
            <person name="Tang K."/>
        </authorList>
    </citation>
    <scope>NUCLEOTIDE SEQUENCE</scope>
    <source>
        <strain evidence="1">TK19036</strain>
    </source>
</reference>
<protein>
    <submittedName>
        <fullName evidence="1">Uncharacterized protein</fullName>
    </submittedName>
</protein>